<dbReference type="EMBL" id="PYAW01000001">
    <property type="protein sequence ID" value="PSL48806.1"/>
    <property type="molecule type" value="Genomic_DNA"/>
</dbReference>
<name>A0A2P8HRG3_CHINA</name>
<proteinExistence type="predicted"/>
<evidence type="ECO:0008006" key="3">
    <source>
        <dbReference type="Google" id="ProtNLM"/>
    </source>
</evidence>
<dbReference type="Proteomes" id="UP000240971">
    <property type="component" value="Unassembled WGS sequence"/>
</dbReference>
<sequence>MRNNFLELMRITKIFVIAVLLLCSTVVARAQFLMDMIDTTTELGKGMISMYQKYDALRFSGYIQPQFQMAQARGASSYAGGDFPPAVDNRFMLRRGRIRVDYERYNKDNMPLVQFAFQFDGTERGVFIRDFYGRFFETKFNVLSLAAGMFARPFGYEVNLSSADRETPERGRMSQILMKTERDMGAMVSFEPRRKDHPLSFLKIDAGLFNGQGLTGPNDFDSHKDFIGRIAIKPCKIRGTNYLLSAGVSILYGGMEQFTQYINTMGTVNGKPGYTVDSAAGNVGKIAPRHYFGADIQLKIPNGPGKGSTQFRAEYIRGKQTATALTTETPGIIPLTPQGKPQPLYIRNFDGAYLYFLQNLGSDKHQVVVKYDWYDPNKDVKGKDIGMPGAGLTAADIRYNTLGVGYLYYANEHLKFMFYYDWVTNESTELEGYKKDLKDNVLTCRIQYRF</sequence>
<comment type="caution">
    <text evidence="1">The sequence shown here is derived from an EMBL/GenBank/DDBJ whole genome shotgun (WGS) entry which is preliminary data.</text>
</comment>
<reference evidence="1 2" key="1">
    <citation type="submission" date="2018-03" db="EMBL/GenBank/DDBJ databases">
        <title>Genomic Encyclopedia of Archaeal and Bacterial Type Strains, Phase II (KMG-II): from individual species to whole genera.</title>
        <authorList>
            <person name="Goeker M."/>
        </authorList>
    </citation>
    <scope>NUCLEOTIDE SEQUENCE [LARGE SCALE GENOMIC DNA]</scope>
    <source>
        <strain evidence="1 2">DSM 24859</strain>
    </source>
</reference>
<dbReference type="InterPro" id="IPR023614">
    <property type="entry name" value="Porin_dom_sf"/>
</dbReference>
<dbReference type="Pfam" id="PF07396">
    <property type="entry name" value="Porin_O_P"/>
    <property type="match status" value="1"/>
</dbReference>
<gene>
    <name evidence="1" type="ORF">CLV51_101134</name>
</gene>
<dbReference type="AlphaFoldDB" id="A0A2P8HRG3"/>
<dbReference type="Gene3D" id="2.40.160.10">
    <property type="entry name" value="Porin"/>
    <property type="match status" value="1"/>
</dbReference>
<accession>A0A2P8HRG3</accession>
<keyword evidence="2" id="KW-1185">Reference proteome</keyword>
<dbReference type="InterPro" id="IPR010870">
    <property type="entry name" value="Porin_O/P"/>
</dbReference>
<evidence type="ECO:0000313" key="1">
    <source>
        <dbReference type="EMBL" id="PSL48806.1"/>
    </source>
</evidence>
<protein>
    <recommendedName>
        <fullName evidence="3">Phosphate-selective porin OprO/OprP</fullName>
    </recommendedName>
</protein>
<organism evidence="1 2">
    <name type="scientific">Chitinophaga niastensis</name>
    <dbReference type="NCBI Taxonomy" id="536980"/>
    <lineage>
        <taxon>Bacteria</taxon>
        <taxon>Pseudomonadati</taxon>
        <taxon>Bacteroidota</taxon>
        <taxon>Chitinophagia</taxon>
        <taxon>Chitinophagales</taxon>
        <taxon>Chitinophagaceae</taxon>
        <taxon>Chitinophaga</taxon>
    </lineage>
</organism>
<evidence type="ECO:0000313" key="2">
    <source>
        <dbReference type="Proteomes" id="UP000240971"/>
    </source>
</evidence>